<evidence type="ECO:0000313" key="2">
    <source>
        <dbReference type="Proteomes" id="UP000283509"/>
    </source>
</evidence>
<evidence type="ECO:0000313" key="1">
    <source>
        <dbReference type="EMBL" id="ROT67980.1"/>
    </source>
</evidence>
<gene>
    <name evidence="1" type="ORF">C7M84_013927</name>
</gene>
<dbReference type="Proteomes" id="UP000283509">
    <property type="component" value="Unassembled WGS sequence"/>
</dbReference>
<accession>A0A423SUX0</accession>
<reference evidence="1 2" key="2">
    <citation type="submission" date="2019-01" db="EMBL/GenBank/DDBJ databases">
        <title>The decoding of complex shrimp genome reveals the adaptation for benthos swimmer, frequently molting mechanism and breeding impact on genome.</title>
        <authorList>
            <person name="Sun Y."/>
            <person name="Gao Y."/>
            <person name="Yu Y."/>
        </authorList>
    </citation>
    <scope>NUCLEOTIDE SEQUENCE [LARGE SCALE GENOMIC DNA]</scope>
    <source>
        <tissue evidence="1">Muscle</tissue>
    </source>
</reference>
<protein>
    <submittedName>
        <fullName evidence="1">Uncharacterized protein</fullName>
    </submittedName>
</protein>
<comment type="caution">
    <text evidence="1">The sequence shown here is derived from an EMBL/GenBank/DDBJ whole genome shotgun (WGS) entry which is preliminary data.</text>
</comment>
<dbReference type="EMBL" id="QCYY01002735">
    <property type="protein sequence ID" value="ROT67980.1"/>
    <property type="molecule type" value="Genomic_DNA"/>
</dbReference>
<name>A0A423SUX0_PENVA</name>
<dbReference type="AlphaFoldDB" id="A0A423SUX0"/>
<sequence length="162" mass="17654">MADSLRDYSGIEISEVSSGYSDEDIGATSSEGAYVFEELEEEYQGLMVVGPYMHEPDAVDVVEVVPNQPDMEWRRDPKRLNESAKSRPDLVEHGVQSLVCVAGDVREVDVIRHLVDGFVVVVHEGHEAVLGLLHLNHAHAHGRGRSAGSDVEHCLGGREVGG</sequence>
<feature type="non-terminal residue" evidence="1">
    <location>
        <position position="162"/>
    </location>
</feature>
<organism evidence="1 2">
    <name type="scientific">Penaeus vannamei</name>
    <name type="common">Whiteleg shrimp</name>
    <name type="synonym">Litopenaeus vannamei</name>
    <dbReference type="NCBI Taxonomy" id="6689"/>
    <lineage>
        <taxon>Eukaryota</taxon>
        <taxon>Metazoa</taxon>
        <taxon>Ecdysozoa</taxon>
        <taxon>Arthropoda</taxon>
        <taxon>Crustacea</taxon>
        <taxon>Multicrustacea</taxon>
        <taxon>Malacostraca</taxon>
        <taxon>Eumalacostraca</taxon>
        <taxon>Eucarida</taxon>
        <taxon>Decapoda</taxon>
        <taxon>Dendrobranchiata</taxon>
        <taxon>Penaeoidea</taxon>
        <taxon>Penaeidae</taxon>
        <taxon>Penaeus</taxon>
    </lineage>
</organism>
<proteinExistence type="predicted"/>
<keyword evidence="2" id="KW-1185">Reference proteome</keyword>
<reference evidence="1 2" key="1">
    <citation type="submission" date="2018-04" db="EMBL/GenBank/DDBJ databases">
        <authorList>
            <person name="Zhang X."/>
            <person name="Yuan J."/>
            <person name="Li F."/>
            <person name="Xiang J."/>
        </authorList>
    </citation>
    <scope>NUCLEOTIDE SEQUENCE [LARGE SCALE GENOMIC DNA]</scope>
    <source>
        <tissue evidence="1">Muscle</tissue>
    </source>
</reference>